<accession>A0ABR9L329</accession>
<gene>
    <name evidence="2" type="ORF">H4W30_001542</name>
</gene>
<evidence type="ECO:0000313" key="3">
    <source>
        <dbReference type="Proteomes" id="UP000656548"/>
    </source>
</evidence>
<organism evidence="2 3">
    <name type="scientific">Amycolatopsis roodepoortensis</name>
    <dbReference type="NCBI Taxonomy" id="700274"/>
    <lineage>
        <taxon>Bacteria</taxon>
        <taxon>Bacillati</taxon>
        <taxon>Actinomycetota</taxon>
        <taxon>Actinomycetes</taxon>
        <taxon>Pseudonocardiales</taxon>
        <taxon>Pseudonocardiaceae</taxon>
        <taxon>Amycolatopsis</taxon>
    </lineage>
</organism>
<feature type="domain" description="N-acetyltransferase" evidence="1">
    <location>
        <begin position="20"/>
        <end position="184"/>
    </location>
</feature>
<dbReference type="Gene3D" id="3.40.630.30">
    <property type="match status" value="1"/>
</dbReference>
<evidence type="ECO:0000313" key="2">
    <source>
        <dbReference type="EMBL" id="MBE1574513.1"/>
    </source>
</evidence>
<sequence length="194" mass="21350">MTAKGTEETWTGVHLMGTTTRLREFRASDGPAAHRIVGDDRVTHFLSFDSRDEAAAQAMVDGAVQRARSLPRNEYYLAITRTDDDSLIGFCRLALSGVQAAKLGYAVAADCWGRGFASDAVSTMLDFAFANLELHRVTAAIGPDNPASQRVVDRLGFKQEGVLRDHVFTNGAWRDSVLYSILRSEWTKGRSHVD</sequence>
<proteinExistence type="predicted"/>
<dbReference type="InterPro" id="IPR016181">
    <property type="entry name" value="Acyl_CoA_acyltransferase"/>
</dbReference>
<keyword evidence="3" id="KW-1185">Reference proteome</keyword>
<protein>
    <submittedName>
        <fullName evidence="2">RimJ/RimL family protein N-acetyltransferase</fullName>
    </submittedName>
</protein>
<evidence type="ECO:0000259" key="1">
    <source>
        <dbReference type="PROSITE" id="PS51186"/>
    </source>
</evidence>
<comment type="caution">
    <text evidence="2">The sequence shown here is derived from an EMBL/GenBank/DDBJ whole genome shotgun (WGS) entry which is preliminary data.</text>
</comment>
<dbReference type="InterPro" id="IPR000182">
    <property type="entry name" value="GNAT_dom"/>
</dbReference>
<dbReference type="Proteomes" id="UP000656548">
    <property type="component" value="Unassembled WGS sequence"/>
</dbReference>
<dbReference type="InterPro" id="IPR051531">
    <property type="entry name" value="N-acetyltransferase"/>
</dbReference>
<dbReference type="RefSeq" id="WP_318780557.1">
    <property type="nucleotide sequence ID" value="NZ_JADBEJ010000001.1"/>
</dbReference>
<dbReference type="PROSITE" id="PS51186">
    <property type="entry name" value="GNAT"/>
    <property type="match status" value="1"/>
</dbReference>
<reference evidence="2 3" key="1">
    <citation type="submission" date="2020-10" db="EMBL/GenBank/DDBJ databases">
        <title>Sequencing the genomes of 1000 actinobacteria strains.</title>
        <authorList>
            <person name="Klenk H.-P."/>
        </authorList>
    </citation>
    <scope>NUCLEOTIDE SEQUENCE [LARGE SCALE GENOMIC DNA]</scope>
    <source>
        <strain evidence="2 3">DSM 46661</strain>
    </source>
</reference>
<dbReference type="SUPFAM" id="SSF55729">
    <property type="entry name" value="Acyl-CoA N-acyltransferases (Nat)"/>
    <property type="match status" value="1"/>
</dbReference>
<dbReference type="PANTHER" id="PTHR43792">
    <property type="entry name" value="GNAT FAMILY, PUTATIVE (AFU_ORTHOLOGUE AFUA_3G00765)-RELATED-RELATED"/>
    <property type="match status" value="1"/>
</dbReference>
<dbReference type="Pfam" id="PF13302">
    <property type="entry name" value="Acetyltransf_3"/>
    <property type="match status" value="1"/>
</dbReference>
<name>A0ABR9L329_9PSEU</name>
<dbReference type="EMBL" id="JADBEJ010000001">
    <property type="protein sequence ID" value="MBE1574513.1"/>
    <property type="molecule type" value="Genomic_DNA"/>
</dbReference>